<proteinExistence type="predicted"/>
<reference evidence="2 3" key="1">
    <citation type="journal article" date="2016" name="Nat. Commun.">
        <title>Thousands of microbial genomes shed light on interconnected biogeochemical processes in an aquifer system.</title>
        <authorList>
            <person name="Anantharaman K."/>
            <person name="Brown C.T."/>
            <person name="Hug L.A."/>
            <person name="Sharon I."/>
            <person name="Castelle C.J."/>
            <person name="Probst A.J."/>
            <person name="Thomas B.C."/>
            <person name="Singh A."/>
            <person name="Wilkins M.J."/>
            <person name="Karaoz U."/>
            <person name="Brodie E.L."/>
            <person name="Williams K.H."/>
            <person name="Hubbard S.S."/>
            <person name="Banfield J.F."/>
        </authorList>
    </citation>
    <scope>NUCLEOTIDE SEQUENCE [LARGE SCALE GENOMIC DNA]</scope>
</reference>
<sequence>MGKIITVLLILAGIGAFAFVIQNYSPVSLTQLISPSGNDPFSDSACTRIVTVKGNSMEPLFKDGQTTTFNRCIEGKKDDLKAGTIVLVEKTFQPEEIVIIRKKVGTGSDVKYNVSTNSSPSPTKEVPVSEIKAIYEVK</sequence>
<dbReference type="InterPro" id="IPR015927">
    <property type="entry name" value="Peptidase_S24_S26A/B/C"/>
</dbReference>
<protein>
    <recommendedName>
        <fullName evidence="1">Peptidase S24/S26A/S26B/S26C domain-containing protein</fullName>
    </recommendedName>
</protein>
<dbReference type="CDD" id="cd06462">
    <property type="entry name" value="Peptidase_S24_S26"/>
    <property type="match status" value="1"/>
</dbReference>
<organism evidence="2 3">
    <name type="scientific">Candidatus Woesebacteria bacterium GWA1_42_12</name>
    <dbReference type="NCBI Taxonomy" id="1802472"/>
    <lineage>
        <taxon>Bacteria</taxon>
        <taxon>Candidatus Woeseibacteriota</taxon>
    </lineage>
</organism>
<evidence type="ECO:0000313" key="3">
    <source>
        <dbReference type="Proteomes" id="UP000177091"/>
    </source>
</evidence>
<dbReference type="Proteomes" id="UP000177091">
    <property type="component" value="Unassembled WGS sequence"/>
</dbReference>
<dbReference type="AlphaFoldDB" id="A0A1F7WPI1"/>
<dbReference type="Pfam" id="PF00717">
    <property type="entry name" value="Peptidase_S24"/>
    <property type="match status" value="1"/>
</dbReference>
<accession>A0A1F7WPI1</accession>
<comment type="caution">
    <text evidence="2">The sequence shown here is derived from an EMBL/GenBank/DDBJ whole genome shotgun (WGS) entry which is preliminary data.</text>
</comment>
<evidence type="ECO:0000259" key="1">
    <source>
        <dbReference type="Pfam" id="PF00717"/>
    </source>
</evidence>
<evidence type="ECO:0000313" key="2">
    <source>
        <dbReference type="EMBL" id="OGM04008.1"/>
    </source>
</evidence>
<name>A0A1F7WPI1_9BACT</name>
<dbReference type="EMBL" id="MGFK01000024">
    <property type="protein sequence ID" value="OGM04008.1"/>
    <property type="molecule type" value="Genomic_DNA"/>
</dbReference>
<gene>
    <name evidence="2" type="ORF">A2112_01145</name>
</gene>
<feature type="domain" description="Peptidase S24/S26A/S26B/S26C" evidence="1">
    <location>
        <begin position="39"/>
        <end position="89"/>
    </location>
</feature>